<evidence type="ECO:0000313" key="2">
    <source>
        <dbReference type="EMBL" id="KAF7220931.1"/>
    </source>
</evidence>
<dbReference type="PANTHER" id="PTHR14870">
    <property type="entry name" value="TUBULIN EPSILON AND DELTA COMPLEX PROTEIN 2"/>
    <property type="match status" value="1"/>
</dbReference>
<dbReference type="AlphaFoldDB" id="A0A1A8APS9"/>
<dbReference type="InterPro" id="IPR031518">
    <property type="entry name" value="DUF4693"/>
</dbReference>
<feature type="region of interest" description="Disordered" evidence="1">
    <location>
        <begin position="218"/>
        <end position="248"/>
    </location>
</feature>
<evidence type="ECO:0000313" key="3">
    <source>
        <dbReference type="EMBL" id="SBP56496.1"/>
    </source>
</evidence>
<evidence type="ECO:0000313" key="4">
    <source>
        <dbReference type="Ensembl" id="ENSNFUP00015005132.1"/>
    </source>
</evidence>
<evidence type="ECO:0008006" key="6">
    <source>
        <dbReference type="Google" id="ProtNLM"/>
    </source>
</evidence>
<dbReference type="OrthoDB" id="9939072at2759"/>
<sequence length="473" mass="51774">MSLLSAIEEAIKTCKVEQAKLNGCIEHCREILLCLSSRHPAEPEETELAEENPADASAGEKEDIELLEQALEKALRVRTGSDPSKRDSCRNRISGAQSETVTATDVLISSAVAKEGQTTRRSTSKSARPDGKGDKKSGLSSGATLRSGPQSKIVRNRNTIQNRFPSSARAAHHQASRTFQQTVSASASPDQITASLSKNKTVRVNVAGDGDLSRAASVSYSAASPSDTDGSGTSRLQQHDVLQSEQTKWKSLRSKQNRLWGKVQSLQRTPALGRSRFMERIRATFPTDWPCGSPAQTRALLDRLTDQAQRCRAEDILTKHASDVEQELGGQQNDCDPSLTRENLQQMAAELRVFTTQVSKEWKAWDRWRPEGGCLCPSGGNGVLGDGGPSLPPTITYRTEKELQELERLRMRVALLQQELHLDRVLMDTLSPHLSSVVAGTRCPHPGMLRDLYSLLGEGGERFPAIVLDSEAE</sequence>
<feature type="compositionally biased region" description="Polar residues" evidence="1">
    <location>
        <begin position="178"/>
        <end position="190"/>
    </location>
</feature>
<feature type="compositionally biased region" description="Basic and acidic residues" evidence="1">
    <location>
        <begin position="127"/>
        <end position="137"/>
    </location>
</feature>
<feature type="compositionally biased region" description="Polar residues" evidence="1">
    <location>
        <begin position="227"/>
        <end position="246"/>
    </location>
</feature>
<organism evidence="3">
    <name type="scientific">Nothobranchius furzeri</name>
    <name type="common">Turquoise killifish</name>
    <dbReference type="NCBI Taxonomy" id="105023"/>
    <lineage>
        <taxon>Eukaryota</taxon>
        <taxon>Metazoa</taxon>
        <taxon>Chordata</taxon>
        <taxon>Craniata</taxon>
        <taxon>Vertebrata</taxon>
        <taxon>Euteleostomi</taxon>
        <taxon>Actinopterygii</taxon>
        <taxon>Neopterygii</taxon>
        <taxon>Teleostei</taxon>
        <taxon>Neoteleostei</taxon>
        <taxon>Acanthomorphata</taxon>
        <taxon>Ovalentaria</taxon>
        <taxon>Atherinomorphae</taxon>
        <taxon>Cyprinodontiformes</taxon>
        <taxon>Nothobranchiidae</taxon>
        <taxon>Nothobranchius</taxon>
    </lineage>
</organism>
<reference evidence="4" key="5">
    <citation type="submission" date="2025-05" db="UniProtKB">
        <authorList>
            <consortium name="Ensembl"/>
        </authorList>
    </citation>
    <scope>IDENTIFICATION</scope>
</reference>
<dbReference type="EMBL" id="HADY01018011">
    <property type="protein sequence ID" value="SBP56496.1"/>
    <property type="molecule type" value="Transcribed_RNA"/>
</dbReference>
<dbReference type="EMBL" id="JAAVVJ010000006">
    <property type="protein sequence ID" value="KAF7220931.1"/>
    <property type="molecule type" value="Genomic_DNA"/>
</dbReference>
<dbReference type="OMA" id="MLKAPYK"/>
<dbReference type="Bgee" id="ENSNFUG00015002562">
    <property type="expression patterns" value="Expressed in caudal fin and 1 other cell type or tissue"/>
</dbReference>
<gene>
    <name evidence="3" type="primary">Nfu_g_1_019545</name>
    <name evidence="4" type="synonym">tedc2</name>
    <name evidence="2" type="ORF">G4P62_003428</name>
</gene>
<feature type="region of interest" description="Disordered" evidence="1">
    <location>
        <begin position="111"/>
        <end position="190"/>
    </location>
</feature>
<dbReference type="Proteomes" id="UP000822369">
    <property type="component" value="Chromosome 6"/>
</dbReference>
<reference evidence="3" key="2">
    <citation type="submission" date="2016-05" db="EMBL/GenBank/DDBJ databases">
        <authorList>
            <person name="Lavstsen T."/>
            <person name="Jespersen J.S."/>
        </authorList>
    </citation>
    <scope>NUCLEOTIDE SEQUENCE</scope>
    <source>
        <tissue evidence="3">Brain</tissue>
    </source>
</reference>
<protein>
    <recommendedName>
        <fullName evidence="6">Tubulin epsilon and delta complex protein 2</fullName>
    </recommendedName>
</protein>
<reference evidence="2" key="4">
    <citation type="submission" date="2020-03" db="EMBL/GenBank/DDBJ databases">
        <title>Intra-Species Differences in Population Size shape Life History and Genome Evolution.</title>
        <authorList>
            <person name="Willemsen D."/>
            <person name="Cui R."/>
            <person name="Valenzano D.R."/>
        </authorList>
    </citation>
    <scope>NUCLEOTIDE SEQUENCE</scope>
    <source>
        <strain evidence="2">GRZ</strain>
        <tissue evidence="2">Whole</tissue>
    </source>
</reference>
<evidence type="ECO:0000313" key="5">
    <source>
        <dbReference type="Proteomes" id="UP000694548"/>
    </source>
</evidence>
<reference evidence="4" key="1">
    <citation type="submission" date="2014-08" db="EMBL/GenBank/DDBJ databases">
        <authorList>
            <person name="Senf B."/>
            <person name="Petzold A."/>
            <person name="Downie B.R."/>
            <person name="Koch P."/>
            <person name="Platzer M."/>
        </authorList>
    </citation>
    <scope>NUCLEOTIDE SEQUENCE [LARGE SCALE GENOMIC DNA]</scope>
    <source>
        <strain evidence="4">GRZ</strain>
    </source>
</reference>
<feature type="region of interest" description="Disordered" evidence="1">
    <location>
        <begin position="76"/>
        <end position="96"/>
    </location>
</feature>
<dbReference type="PANTHER" id="PTHR14870:SF1">
    <property type="entry name" value="TUBULIN EPSILON AND DELTA COMPLEX PROTEIN 2"/>
    <property type="match status" value="1"/>
</dbReference>
<dbReference type="Ensembl" id="ENSNFUT00015005415.1">
    <property type="protein sequence ID" value="ENSNFUP00015005132.1"/>
    <property type="gene ID" value="ENSNFUG00015002562.1"/>
</dbReference>
<dbReference type="CTD" id="80178"/>
<dbReference type="GeneTree" id="ENSGT00390000011149"/>
<feature type="compositionally biased region" description="Polar residues" evidence="1">
    <location>
        <begin position="156"/>
        <end position="165"/>
    </location>
</feature>
<accession>A0A1A8APS9</accession>
<dbReference type="Pfam" id="PF15764">
    <property type="entry name" value="DUF4693"/>
    <property type="match status" value="1"/>
</dbReference>
<reference evidence="3" key="3">
    <citation type="submission" date="2016-06" db="EMBL/GenBank/DDBJ databases">
        <title>The genome of a short-lived fish provides insights into sex chromosome evolution and the genetic control of aging.</title>
        <authorList>
            <person name="Reichwald K."/>
            <person name="Felder M."/>
            <person name="Petzold A."/>
            <person name="Koch P."/>
            <person name="Groth M."/>
            <person name="Platzer M."/>
        </authorList>
    </citation>
    <scope>NUCLEOTIDE SEQUENCE</scope>
    <source>
        <tissue evidence="3">Brain</tissue>
    </source>
</reference>
<dbReference type="GeneID" id="107376480"/>
<name>A0A1A8APS9_NOTFU</name>
<keyword evidence="5" id="KW-1185">Reference proteome</keyword>
<dbReference type="Proteomes" id="UP000694548">
    <property type="component" value="Chromosome sgr03"/>
</dbReference>
<proteinExistence type="predicted"/>
<evidence type="ECO:0000256" key="1">
    <source>
        <dbReference type="SAM" id="MobiDB-lite"/>
    </source>
</evidence>
<dbReference type="KEGG" id="nfu:107376480"/>